<evidence type="ECO:0000313" key="1">
    <source>
        <dbReference type="EMBL" id="MBS3650018.1"/>
    </source>
</evidence>
<keyword evidence="2" id="KW-1185">Reference proteome</keyword>
<proteinExistence type="predicted"/>
<dbReference type="EMBL" id="JAGWCR010000008">
    <property type="protein sequence ID" value="MBS3650018.1"/>
    <property type="molecule type" value="Genomic_DNA"/>
</dbReference>
<sequence>MSNQYDITIEDLGCGITSISCDELDEDIYYHVQKVENGKFSVKMYENGVWDEEMVELFESFDRAAEMAIICLNIMMDGQEYAKRSNH</sequence>
<gene>
    <name evidence="1" type="ORF">KEU06_15500</name>
</gene>
<comment type="caution">
    <text evidence="1">The sequence shown here is derived from an EMBL/GenBank/DDBJ whole genome shotgun (WGS) entry which is preliminary data.</text>
</comment>
<accession>A0A942E2M2</accession>
<organism evidence="1 2">
    <name type="scientific">Pseudaminobacter soli</name>
    <name type="common">ex Zhang et al. 2022</name>
    <dbReference type="NCBI Taxonomy" id="2831468"/>
    <lineage>
        <taxon>Bacteria</taxon>
        <taxon>Pseudomonadati</taxon>
        <taxon>Pseudomonadota</taxon>
        <taxon>Alphaproteobacteria</taxon>
        <taxon>Hyphomicrobiales</taxon>
        <taxon>Phyllobacteriaceae</taxon>
        <taxon>Pseudaminobacter</taxon>
    </lineage>
</organism>
<dbReference type="Proteomes" id="UP000680348">
    <property type="component" value="Unassembled WGS sequence"/>
</dbReference>
<name>A0A942E2M2_9HYPH</name>
<evidence type="ECO:0000313" key="2">
    <source>
        <dbReference type="Proteomes" id="UP000680348"/>
    </source>
</evidence>
<reference evidence="1" key="1">
    <citation type="submission" date="2021-04" db="EMBL/GenBank/DDBJ databases">
        <title>Pseudaminobacter soli sp. nov., isolated from paddy soil contaminated by heavy metals.</title>
        <authorList>
            <person name="Zhang K."/>
        </authorList>
    </citation>
    <scope>NUCLEOTIDE SEQUENCE</scope>
    <source>
        <strain evidence="1">19-2017</strain>
    </source>
</reference>
<dbReference type="RefSeq" id="WP_188255586.1">
    <property type="nucleotide sequence ID" value="NZ_JABVCF010000008.1"/>
</dbReference>
<dbReference type="AlphaFoldDB" id="A0A942E2M2"/>
<protein>
    <submittedName>
        <fullName evidence="1">Uncharacterized protein</fullName>
    </submittedName>
</protein>